<name>A0A1J1C368_CALAY</name>
<evidence type="ECO:0000313" key="2">
    <source>
        <dbReference type="EMBL" id="APF17133.1"/>
    </source>
</evidence>
<dbReference type="EMBL" id="CP018099">
    <property type="protein sequence ID" value="APF17133.1"/>
    <property type="molecule type" value="Genomic_DNA"/>
</dbReference>
<dbReference type="KEGG" id="caby:Cabys_382"/>
<organism evidence="2 3">
    <name type="scientific">Caldithrix abyssi DSM 13497</name>
    <dbReference type="NCBI Taxonomy" id="880073"/>
    <lineage>
        <taxon>Bacteria</taxon>
        <taxon>Pseudomonadati</taxon>
        <taxon>Calditrichota</taxon>
        <taxon>Calditrichia</taxon>
        <taxon>Calditrichales</taxon>
        <taxon>Calditrichaceae</taxon>
        <taxon>Caldithrix</taxon>
    </lineage>
</organism>
<evidence type="ECO:0000313" key="3">
    <source>
        <dbReference type="Proteomes" id="UP000183868"/>
    </source>
</evidence>
<reference evidence="2 3" key="1">
    <citation type="submission" date="2016-11" db="EMBL/GenBank/DDBJ databases">
        <title>Genomic analysis of Caldithrix abyssi and proposal of a novel bacterial phylum Caldithrichaeota.</title>
        <authorList>
            <person name="Kublanov I."/>
            <person name="Sigalova O."/>
            <person name="Gavrilov S."/>
            <person name="Lebedinsky A."/>
            <person name="Ivanova N."/>
            <person name="Daum C."/>
            <person name="Reddy T."/>
            <person name="Klenk H.P."/>
            <person name="Goker M."/>
            <person name="Reva O."/>
            <person name="Miroshnichenko M."/>
            <person name="Kyprides N."/>
            <person name="Woyke T."/>
            <person name="Gelfand M."/>
        </authorList>
    </citation>
    <scope>NUCLEOTIDE SEQUENCE [LARGE SCALE GENOMIC DNA]</scope>
    <source>
        <strain evidence="2 3">LF13</strain>
    </source>
</reference>
<protein>
    <submittedName>
        <fullName evidence="2">Uncharacterized protein</fullName>
    </submittedName>
</protein>
<dbReference type="AlphaFoldDB" id="A0A1J1C368"/>
<feature type="region of interest" description="Disordered" evidence="1">
    <location>
        <begin position="1"/>
        <end position="20"/>
    </location>
</feature>
<proteinExistence type="predicted"/>
<gene>
    <name evidence="2" type="ORF">Cabys_382</name>
</gene>
<dbReference type="Proteomes" id="UP000183868">
    <property type="component" value="Chromosome"/>
</dbReference>
<sequence>MARGNAPGRNISPITGSNFDRAVKSPRFCCPEVNSKV</sequence>
<evidence type="ECO:0000256" key="1">
    <source>
        <dbReference type="SAM" id="MobiDB-lite"/>
    </source>
</evidence>
<accession>A0A1J1C368</accession>